<dbReference type="PROSITE" id="PS00018">
    <property type="entry name" value="EF_HAND_1"/>
    <property type="match status" value="2"/>
</dbReference>
<dbReference type="OrthoDB" id="290572at2"/>
<reference evidence="4 5" key="1">
    <citation type="submission" date="2019-02" db="EMBL/GenBank/DDBJ databases">
        <title>Deep-cultivation of Planctomycetes and their phenomic and genomic characterization uncovers novel biology.</title>
        <authorList>
            <person name="Wiegand S."/>
            <person name="Jogler M."/>
            <person name="Boedeker C."/>
            <person name="Pinto D."/>
            <person name="Vollmers J."/>
            <person name="Rivas-Marin E."/>
            <person name="Kohn T."/>
            <person name="Peeters S.H."/>
            <person name="Heuer A."/>
            <person name="Rast P."/>
            <person name="Oberbeckmann S."/>
            <person name="Bunk B."/>
            <person name="Jeske O."/>
            <person name="Meyerdierks A."/>
            <person name="Storesund J.E."/>
            <person name="Kallscheuer N."/>
            <person name="Luecker S."/>
            <person name="Lage O.M."/>
            <person name="Pohl T."/>
            <person name="Merkel B.J."/>
            <person name="Hornburger P."/>
            <person name="Mueller R.-W."/>
            <person name="Bruemmer F."/>
            <person name="Labrenz M."/>
            <person name="Spormann A.M."/>
            <person name="Op Den Camp H."/>
            <person name="Overmann J."/>
            <person name="Amann R."/>
            <person name="Jetten M.S.M."/>
            <person name="Mascher T."/>
            <person name="Medema M.H."/>
            <person name="Devos D.P."/>
            <person name="Kaster A.-K."/>
            <person name="Ovreas L."/>
            <person name="Rohde M."/>
            <person name="Galperin M.Y."/>
            <person name="Jogler C."/>
        </authorList>
    </citation>
    <scope>NUCLEOTIDE SEQUENCE [LARGE SCALE GENOMIC DNA]</scope>
    <source>
        <strain evidence="4 5">Enr8</strain>
    </source>
</reference>
<feature type="domain" description="Anti sigma-E protein RseA N-terminal" evidence="3">
    <location>
        <begin position="7"/>
        <end position="90"/>
    </location>
</feature>
<proteinExistence type="predicted"/>
<dbReference type="InterPro" id="IPR005572">
    <property type="entry name" value="Anti-sigma_E_RseA_N"/>
</dbReference>
<dbReference type="SUPFAM" id="SSF47473">
    <property type="entry name" value="EF-hand"/>
    <property type="match status" value="1"/>
</dbReference>
<feature type="compositionally biased region" description="Basic and acidic residues" evidence="1">
    <location>
        <begin position="194"/>
        <end position="204"/>
    </location>
</feature>
<keyword evidence="2" id="KW-0472">Membrane</keyword>
<dbReference type="InterPro" id="IPR018247">
    <property type="entry name" value="EF_Hand_1_Ca_BS"/>
</dbReference>
<feature type="region of interest" description="Disordered" evidence="1">
    <location>
        <begin position="173"/>
        <end position="230"/>
    </location>
</feature>
<dbReference type="EMBL" id="SJPF01000001">
    <property type="protein sequence ID" value="TWT38773.1"/>
    <property type="molecule type" value="Genomic_DNA"/>
</dbReference>
<evidence type="ECO:0000256" key="2">
    <source>
        <dbReference type="SAM" id="Phobius"/>
    </source>
</evidence>
<organism evidence="4 5">
    <name type="scientific">Blastopirellula retiformator</name>
    <dbReference type="NCBI Taxonomy" id="2527970"/>
    <lineage>
        <taxon>Bacteria</taxon>
        <taxon>Pseudomonadati</taxon>
        <taxon>Planctomycetota</taxon>
        <taxon>Planctomycetia</taxon>
        <taxon>Pirellulales</taxon>
        <taxon>Pirellulaceae</taxon>
        <taxon>Blastopirellula</taxon>
    </lineage>
</organism>
<evidence type="ECO:0000256" key="1">
    <source>
        <dbReference type="SAM" id="MobiDB-lite"/>
    </source>
</evidence>
<dbReference type="Gene3D" id="1.10.238.10">
    <property type="entry name" value="EF-hand"/>
    <property type="match status" value="2"/>
</dbReference>
<dbReference type="Proteomes" id="UP000318878">
    <property type="component" value="Unassembled WGS sequence"/>
</dbReference>
<dbReference type="GO" id="GO:0016989">
    <property type="term" value="F:sigma factor antagonist activity"/>
    <property type="evidence" value="ECO:0007669"/>
    <property type="project" value="InterPro"/>
</dbReference>
<evidence type="ECO:0000313" key="4">
    <source>
        <dbReference type="EMBL" id="TWT38773.1"/>
    </source>
</evidence>
<evidence type="ECO:0000313" key="5">
    <source>
        <dbReference type="Proteomes" id="UP000318878"/>
    </source>
</evidence>
<dbReference type="Pfam" id="PF03872">
    <property type="entry name" value="RseA_N"/>
    <property type="match status" value="1"/>
</dbReference>
<dbReference type="InterPro" id="IPR011992">
    <property type="entry name" value="EF-hand-dom_pair"/>
</dbReference>
<gene>
    <name evidence="4" type="ORF">Enr8_04670</name>
</gene>
<name>A0A5C5VL65_9BACT</name>
<evidence type="ECO:0000259" key="3">
    <source>
        <dbReference type="Pfam" id="PF03872"/>
    </source>
</evidence>
<feature type="region of interest" description="Disordered" evidence="1">
    <location>
        <begin position="77"/>
        <end position="98"/>
    </location>
</feature>
<protein>
    <recommendedName>
        <fullName evidence="3">Anti sigma-E protein RseA N-terminal domain-containing protein</fullName>
    </recommendedName>
</protein>
<dbReference type="RefSeq" id="WP_146429001.1">
    <property type="nucleotide sequence ID" value="NZ_SJPF01000001.1"/>
</dbReference>
<dbReference type="AlphaFoldDB" id="A0A5C5VL65"/>
<comment type="caution">
    <text evidence="4">The sequence shown here is derived from an EMBL/GenBank/DDBJ whole genome shotgun (WGS) entry which is preliminary data.</text>
</comment>
<sequence length="474" mass="51571">MNAGIPEELLSAYLDGQLGRDEVQRVEAALAATPALQKRLQSLATTRDAVRSLPQATVGRDLTGDIFAEITRRSSQQAAAPAEVDLRPTPATRVSDRHRRSASRSWQWIGVAAAAVVVALLAAPAFLGKDQDANNSPVAIVDPKDQPIEPAIAPIEDAVKPVQPAAVVEPTEHTPGFTELMGTGNSTENSDNLDNSRSKADRKPGGLRIKITSNTSDAEKSPAEMETKPLGAGSLARSIPDLSEKIDTVFARFEQPTDFSADYRRQLLALIATEQEMSDAEVIAGLRKLPQALRSGGEELTDLISKLDLNEDNQLQGSELASALAEARFHETEAGRQTARIFFRIDDNHDGVWTDEEVTKNVRLAGGSDQEFTRKIRLWDQNHDGVVNFVEAEFSAQALQREFQRIESKLYDSQILAQAQRLIASSDRSGDGVLSGRELTKALESPEVAAAAQDRKTLSLRELYLHLESIALGL</sequence>
<feature type="compositionally biased region" description="Basic and acidic residues" evidence="1">
    <location>
        <begin position="217"/>
        <end position="227"/>
    </location>
</feature>
<feature type="compositionally biased region" description="Polar residues" evidence="1">
    <location>
        <begin position="183"/>
        <end position="193"/>
    </location>
</feature>
<keyword evidence="2" id="KW-0812">Transmembrane</keyword>
<accession>A0A5C5VL65</accession>
<keyword evidence="2" id="KW-1133">Transmembrane helix</keyword>
<keyword evidence="5" id="KW-1185">Reference proteome</keyword>
<feature type="transmembrane region" description="Helical" evidence="2">
    <location>
        <begin position="106"/>
        <end position="127"/>
    </location>
</feature>